<name>A0A6C0KSJ9_9ZZZZ</name>
<dbReference type="AlphaFoldDB" id="A0A6C0KSJ9"/>
<accession>A0A6C0KSJ9</accession>
<evidence type="ECO:0000313" key="1">
    <source>
        <dbReference type="EMBL" id="QHU20171.1"/>
    </source>
</evidence>
<dbReference type="Pfam" id="PF00023">
    <property type="entry name" value="Ank"/>
    <property type="match status" value="1"/>
</dbReference>
<dbReference type="InterPro" id="IPR002110">
    <property type="entry name" value="Ankyrin_rpt"/>
</dbReference>
<dbReference type="InterPro" id="IPR036770">
    <property type="entry name" value="Ankyrin_rpt-contain_sf"/>
</dbReference>
<organism evidence="1">
    <name type="scientific">viral metagenome</name>
    <dbReference type="NCBI Taxonomy" id="1070528"/>
    <lineage>
        <taxon>unclassified sequences</taxon>
        <taxon>metagenomes</taxon>
        <taxon>organismal metagenomes</taxon>
    </lineage>
</organism>
<protein>
    <submittedName>
        <fullName evidence="1">Uncharacterized protein</fullName>
    </submittedName>
</protein>
<dbReference type="SUPFAM" id="SSF48403">
    <property type="entry name" value="Ankyrin repeat"/>
    <property type="match status" value="1"/>
</dbReference>
<dbReference type="EMBL" id="MN740963">
    <property type="protein sequence ID" value="QHU20171.1"/>
    <property type="molecule type" value="Genomic_DNA"/>
</dbReference>
<reference evidence="1" key="1">
    <citation type="journal article" date="2020" name="Nature">
        <title>Giant virus diversity and host interactions through global metagenomics.</title>
        <authorList>
            <person name="Schulz F."/>
            <person name="Roux S."/>
            <person name="Paez-Espino D."/>
            <person name="Jungbluth S."/>
            <person name="Walsh D.A."/>
            <person name="Denef V.J."/>
            <person name="McMahon K.D."/>
            <person name="Konstantinidis K.T."/>
            <person name="Eloe-Fadrosh E.A."/>
            <person name="Kyrpides N.C."/>
            <person name="Woyke T."/>
        </authorList>
    </citation>
    <scope>NUCLEOTIDE SEQUENCE</scope>
    <source>
        <strain evidence="1">GVMAG-S-3300013014-136</strain>
    </source>
</reference>
<dbReference type="Gene3D" id="1.25.40.20">
    <property type="entry name" value="Ankyrin repeat-containing domain"/>
    <property type="match status" value="1"/>
</dbReference>
<dbReference type="PROSITE" id="PS50088">
    <property type="entry name" value="ANK_REPEAT"/>
    <property type="match status" value="1"/>
</dbReference>
<dbReference type="PROSITE" id="PS50297">
    <property type="entry name" value="ANK_REP_REGION"/>
    <property type="match status" value="1"/>
</dbReference>
<proteinExistence type="predicted"/>
<sequence length="176" mass="20489">MQTYDEFIPEQDIFQFEIDMEEGKYKSWVEKYPENIYTIFGAYLLLNSEQTEDDIIYFVKQGIDLNKQSKVYWGDMHCNTPLTFACEYHNVELVRILLEAGACANTPTIYGDVCYPLYSVLQGHSASYIHPSHAKRVIDIVALLRKHGLKPEGQIPLERKKEFLGYENDEIMLFVC</sequence>